<gene>
    <name evidence="1" type="ORF">O0236_008430</name>
</gene>
<dbReference type="EMBL" id="CP168151">
    <property type="protein sequence ID" value="XFD39416.1"/>
    <property type="molecule type" value="Genomic_DNA"/>
</dbReference>
<sequence>MKKVKLVVGIVFVLCALVISYQSSLVNATLSFANSTGSQRDLFGLYFGVLIALAGLIEIIFRNTKRRIIKWLPTVITILALIATMFDKNKNFPDLKIWGIIVVIASLGILAGDLYTEPLPNDEDSYIQEIESTKPEDESSRLIKYQNNNWVTTNKSWWLILIANLCFLIVAMVIGFTMINSSLHGALMSKTSDSSIATEDEAMSSANISDPNNVGHAPLRKVGQYFYSDHYGKISLLGLSNNVKHSPSVAQVSTTINYVKIATNKPLNADQKFNSGNDFDTNEINGPYTYLKAQYTVTNNSDRSIIVGGLKQIVLPDQKQINSSDRTVIDSGQGEELAPDAKRSYYLHVLLDRKSDTFRPSYVRLYFSETSDSDSFVIRGSQFDVTMPINYKS</sequence>
<organism evidence="1 2">
    <name type="scientific">Lentilactobacillus terminaliae</name>
    <dbReference type="NCBI Taxonomy" id="3003483"/>
    <lineage>
        <taxon>Bacteria</taxon>
        <taxon>Bacillati</taxon>
        <taxon>Bacillota</taxon>
        <taxon>Bacilli</taxon>
        <taxon>Lactobacillales</taxon>
        <taxon>Lactobacillaceae</taxon>
        <taxon>Lentilactobacillus</taxon>
    </lineage>
</organism>
<reference evidence="1" key="1">
    <citation type="submission" date="2024-08" db="EMBL/GenBank/DDBJ databases">
        <title>Lentilactobacillus sp. nov., isolated from tree bark.</title>
        <authorList>
            <person name="Phuengjayaem S."/>
            <person name="Tanasupawat S."/>
        </authorList>
    </citation>
    <scope>NUCLEOTIDE SEQUENCE</scope>
    <source>
        <strain evidence="1">SPB1-3</strain>
    </source>
</reference>
<dbReference type="Proteomes" id="UP001149860">
    <property type="component" value="Chromosome"/>
</dbReference>
<accession>A0ACD5DDE8</accession>
<keyword evidence="2" id="KW-1185">Reference proteome</keyword>
<evidence type="ECO:0000313" key="1">
    <source>
        <dbReference type="EMBL" id="XFD39416.1"/>
    </source>
</evidence>
<evidence type="ECO:0000313" key="2">
    <source>
        <dbReference type="Proteomes" id="UP001149860"/>
    </source>
</evidence>
<name>A0ACD5DDE8_9LACO</name>
<proteinExistence type="predicted"/>
<protein>
    <submittedName>
        <fullName evidence="1">Uncharacterized protein</fullName>
    </submittedName>
</protein>